<dbReference type="InterPro" id="IPR002299">
    <property type="entry name" value="Porin_Neis"/>
</dbReference>
<dbReference type="GO" id="GO:0009279">
    <property type="term" value="C:cell outer membrane"/>
    <property type="evidence" value="ECO:0007669"/>
    <property type="project" value="UniProtKB-SubCell"/>
</dbReference>
<dbReference type="STRING" id="1121279.SAMN02745887_03514"/>
<keyword evidence="7" id="KW-0406">Ion transport</keyword>
<dbReference type="InterPro" id="IPR050298">
    <property type="entry name" value="Gram-neg_bact_OMP"/>
</dbReference>
<evidence type="ECO:0000256" key="4">
    <source>
        <dbReference type="ARBA" id="ARBA00022452"/>
    </source>
</evidence>
<feature type="domain" description="Porin" evidence="12">
    <location>
        <begin position="7"/>
        <end position="329"/>
    </location>
</feature>
<evidence type="ECO:0000256" key="10">
    <source>
        <dbReference type="ARBA" id="ARBA00023237"/>
    </source>
</evidence>
<accession>A0A1K2HRG4</accession>
<evidence type="ECO:0000256" key="1">
    <source>
        <dbReference type="ARBA" id="ARBA00004571"/>
    </source>
</evidence>
<dbReference type="PRINTS" id="PR00184">
    <property type="entry name" value="NEISSPPORIN"/>
</dbReference>
<dbReference type="InterPro" id="IPR001702">
    <property type="entry name" value="Porin_Gram-ve"/>
</dbReference>
<keyword evidence="4" id="KW-1134">Transmembrane beta strand</keyword>
<dbReference type="EMBL" id="FPKR01000016">
    <property type="protein sequence ID" value="SFZ79331.1"/>
    <property type="molecule type" value="Genomic_DNA"/>
</dbReference>
<keyword evidence="6 11" id="KW-0732">Signal</keyword>
<dbReference type="SUPFAM" id="SSF56935">
    <property type="entry name" value="Porins"/>
    <property type="match status" value="1"/>
</dbReference>
<dbReference type="Proteomes" id="UP000186513">
    <property type="component" value="Unassembled WGS sequence"/>
</dbReference>
<dbReference type="PRINTS" id="PR00182">
    <property type="entry name" value="ECOLNEIPORIN"/>
</dbReference>
<keyword evidence="8" id="KW-0626">Porin</keyword>
<dbReference type="GO" id="GO:0046930">
    <property type="term" value="C:pore complex"/>
    <property type="evidence" value="ECO:0007669"/>
    <property type="project" value="UniProtKB-KW"/>
</dbReference>
<evidence type="ECO:0000259" key="12">
    <source>
        <dbReference type="Pfam" id="PF13609"/>
    </source>
</evidence>
<evidence type="ECO:0000256" key="5">
    <source>
        <dbReference type="ARBA" id="ARBA00022692"/>
    </source>
</evidence>
<keyword evidence="5" id="KW-0812">Transmembrane</keyword>
<comment type="subcellular location">
    <subcellularLocation>
        <location evidence="1">Cell outer membrane</location>
        <topology evidence="1">Multi-pass membrane protein</topology>
    </subcellularLocation>
</comment>
<dbReference type="Gene3D" id="2.40.160.10">
    <property type="entry name" value="Porin"/>
    <property type="match status" value="1"/>
</dbReference>
<dbReference type="PANTHER" id="PTHR34501">
    <property type="entry name" value="PROTEIN YDDL-RELATED"/>
    <property type="match status" value="1"/>
</dbReference>
<dbReference type="GO" id="GO:0034220">
    <property type="term" value="P:monoatomic ion transmembrane transport"/>
    <property type="evidence" value="ECO:0007669"/>
    <property type="project" value="InterPro"/>
</dbReference>
<dbReference type="CDD" id="cd00342">
    <property type="entry name" value="gram_neg_porins"/>
    <property type="match status" value="1"/>
</dbReference>
<evidence type="ECO:0000256" key="3">
    <source>
        <dbReference type="ARBA" id="ARBA00022448"/>
    </source>
</evidence>
<name>A0A1K2HRG4_9NEIS</name>
<dbReference type="InterPro" id="IPR033900">
    <property type="entry name" value="Gram_neg_porin_domain"/>
</dbReference>
<organism evidence="13 14">
    <name type="scientific">Chitinimonas taiwanensis DSM 18899</name>
    <dbReference type="NCBI Taxonomy" id="1121279"/>
    <lineage>
        <taxon>Bacteria</taxon>
        <taxon>Pseudomonadati</taxon>
        <taxon>Pseudomonadota</taxon>
        <taxon>Betaproteobacteria</taxon>
        <taxon>Neisseriales</taxon>
        <taxon>Chitinibacteraceae</taxon>
        <taxon>Chitinimonas</taxon>
    </lineage>
</organism>
<keyword evidence="10" id="KW-0998">Cell outer membrane</keyword>
<feature type="signal peptide" evidence="11">
    <location>
        <begin position="1"/>
        <end position="20"/>
    </location>
</feature>
<feature type="chain" id="PRO_5012340228" evidence="11">
    <location>
        <begin position="21"/>
        <end position="345"/>
    </location>
</feature>
<dbReference type="Pfam" id="PF13609">
    <property type="entry name" value="Porin_4"/>
    <property type="match status" value="1"/>
</dbReference>
<evidence type="ECO:0000256" key="6">
    <source>
        <dbReference type="ARBA" id="ARBA00022729"/>
    </source>
</evidence>
<evidence type="ECO:0000313" key="14">
    <source>
        <dbReference type="Proteomes" id="UP000186513"/>
    </source>
</evidence>
<evidence type="ECO:0000256" key="11">
    <source>
        <dbReference type="SAM" id="SignalP"/>
    </source>
</evidence>
<keyword evidence="14" id="KW-1185">Reference proteome</keyword>
<sequence length="345" mass="36330">MRTTLIAAAVLGALSATAFADGSVQLYGQVNVVGIYSDNGLNNGTASTKKLSIDQGNTPSRIGFKGEEDLGDGLKAWFQIETRVNTDDAANSAFASREGWVGLQGDFGKVGLGRGKTPYTNVADTFDGLVDGARNLAIYSPDSVISNRFDNAIRFDSASFSGLTFAAMYGTGETKDDAAKLDNNDKVSLAVRYTAGPLFLAAAYNNETNGVNPDTKVNPDKKAENGRDSTGYLLAGTYTIDAIKLGLGYQRAEKEAAAVKFKRDSFVTTVSYAMGPTTLKGGAIFGSKAKVAGVSQDNSQFVRYTIGAKHALSKRTAALVEFSGDETKGNNADPKALSVGLLHSF</sequence>
<comment type="subunit">
    <text evidence="2">Homotrimer.</text>
</comment>
<evidence type="ECO:0000256" key="9">
    <source>
        <dbReference type="ARBA" id="ARBA00023136"/>
    </source>
</evidence>
<evidence type="ECO:0000256" key="7">
    <source>
        <dbReference type="ARBA" id="ARBA00023065"/>
    </source>
</evidence>
<keyword evidence="3" id="KW-0813">Transport</keyword>
<evidence type="ECO:0000256" key="8">
    <source>
        <dbReference type="ARBA" id="ARBA00023114"/>
    </source>
</evidence>
<evidence type="ECO:0000256" key="2">
    <source>
        <dbReference type="ARBA" id="ARBA00011233"/>
    </source>
</evidence>
<dbReference type="GO" id="GO:0015288">
    <property type="term" value="F:porin activity"/>
    <property type="evidence" value="ECO:0007669"/>
    <property type="project" value="UniProtKB-KW"/>
</dbReference>
<protein>
    <submittedName>
        <fullName evidence="13">Outer membrane protein (Porin)</fullName>
    </submittedName>
</protein>
<reference evidence="13 14" key="1">
    <citation type="submission" date="2016-11" db="EMBL/GenBank/DDBJ databases">
        <authorList>
            <person name="Jaros S."/>
            <person name="Januszkiewicz K."/>
            <person name="Wedrychowicz H."/>
        </authorList>
    </citation>
    <scope>NUCLEOTIDE SEQUENCE [LARGE SCALE GENOMIC DNA]</scope>
    <source>
        <strain evidence="13 14">DSM 18899</strain>
    </source>
</reference>
<keyword evidence="9" id="KW-0472">Membrane</keyword>
<proteinExistence type="predicted"/>
<dbReference type="InterPro" id="IPR023614">
    <property type="entry name" value="Porin_dom_sf"/>
</dbReference>
<gene>
    <name evidence="13" type="ORF">SAMN02745887_03514</name>
</gene>
<evidence type="ECO:0000313" key="13">
    <source>
        <dbReference type="EMBL" id="SFZ79331.1"/>
    </source>
</evidence>
<dbReference type="AlphaFoldDB" id="A0A1K2HRG4"/>
<dbReference type="PANTHER" id="PTHR34501:SF9">
    <property type="entry name" value="MAJOR OUTER MEMBRANE PROTEIN P.IA"/>
    <property type="match status" value="1"/>
</dbReference>